<evidence type="ECO:0000256" key="2">
    <source>
        <dbReference type="ARBA" id="ARBA00005791"/>
    </source>
</evidence>
<evidence type="ECO:0000256" key="1">
    <source>
        <dbReference type="ARBA" id="ARBA00004418"/>
    </source>
</evidence>
<evidence type="ECO:0000313" key="12">
    <source>
        <dbReference type="Proteomes" id="UP000036097"/>
    </source>
</evidence>
<dbReference type="Pfam" id="PF01323">
    <property type="entry name" value="DSBA"/>
    <property type="match status" value="1"/>
</dbReference>
<dbReference type="EMBL" id="LDOT01000037">
    <property type="protein sequence ID" value="KLV03231.1"/>
    <property type="molecule type" value="Genomic_DNA"/>
</dbReference>
<dbReference type="PROSITE" id="PS51352">
    <property type="entry name" value="THIOREDOXIN_2"/>
    <property type="match status" value="1"/>
</dbReference>
<dbReference type="InterPro" id="IPR013766">
    <property type="entry name" value="Thioredoxin_domain"/>
</dbReference>
<protein>
    <recommendedName>
        <fullName evidence="7">Thiol:disulfide interchange protein</fullName>
    </recommendedName>
</protein>
<dbReference type="CDD" id="cd03019">
    <property type="entry name" value="DsbA_DsbA"/>
    <property type="match status" value="1"/>
</dbReference>
<dbReference type="InterPro" id="IPR023205">
    <property type="entry name" value="DsbA/DsbL"/>
</dbReference>
<gene>
    <name evidence="11" type="ORF">ABT56_20400</name>
</gene>
<accession>A0A0J1GUA4</accession>
<dbReference type="PANTHER" id="PTHR35891">
    <property type="entry name" value="THIOL:DISULFIDE INTERCHANGE PROTEIN DSBA"/>
    <property type="match status" value="1"/>
</dbReference>
<dbReference type="PANTHER" id="PTHR35891:SF2">
    <property type="entry name" value="THIOL:DISULFIDE INTERCHANGE PROTEIN DSBA"/>
    <property type="match status" value="1"/>
</dbReference>
<dbReference type="PATRIC" id="fig|1195763.3.peg.4378"/>
<feature type="signal peptide" evidence="9">
    <location>
        <begin position="1"/>
        <end position="20"/>
    </location>
</feature>
<dbReference type="STRING" id="1195763.ABT56_20400"/>
<dbReference type="GO" id="GO:0042597">
    <property type="term" value="C:periplasmic space"/>
    <property type="evidence" value="ECO:0007669"/>
    <property type="project" value="UniProtKB-SubCell"/>
</dbReference>
<organism evidence="11 12">
    <name type="scientific">Photobacterium aquae</name>
    <dbReference type="NCBI Taxonomy" id="1195763"/>
    <lineage>
        <taxon>Bacteria</taxon>
        <taxon>Pseudomonadati</taxon>
        <taxon>Pseudomonadota</taxon>
        <taxon>Gammaproteobacteria</taxon>
        <taxon>Vibrionales</taxon>
        <taxon>Vibrionaceae</taxon>
        <taxon>Photobacterium</taxon>
    </lineage>
</organism>
<evidence type="ECO:0000256" key="6">
    <source>
        <dbReference type="ARBA" id="ARBA00023284"/>
    </source>
</evidence>
<dbReference type="GO" id="GO:0015036">
    <property type="term" value="F:disulfide oxidoreductase activity"/>
    <property type="evidence" value="ECO:0007669"/>
    <property type="project" value="UniProtKB-ARBA"/>
</dbReference>
<evidence type="ECO:0000313" key="11">
    <source>
        <dbReference type="EMBL" id="KLV03231.1"/>
    </source>
</evidence>
<dbReference type="AlphaFoldDB" id="A0A0J1GUA4"/>
<dbReference type="InterPro" id="IPR017937">
    <property type="entry name" value="Thioredoxin_CS"/>
</dbReference>
<dbReference type="Gene3D" id="3.40.30.10">
    <property type="entry name" value="Glutaredoxin"/>
    <property type="match status" value="1"/>
</dbReference>
<name>A0A0J1GUA4_9GAMM</name>
<dbReference type="InterPro" id="IPR036249">
    <property type="entry name" value="Thioredoxin-like_sf"/>
</dbReference>
<sequence length="200" mass="22334">MLKKILAFAGIALLSLSAHAAKFTEGDYYKVLDMQKSSTPLVTEYFSYFCPHCNGFQPVIAQLKKNLPDNAKLQKNHVSFMGGPMGKSMSKAYATAVVLGIEDKMTPVLFNRIHTMNKPPRNDAEIRQIFIDEGVKAEDFDNAFNSFAVNSMVNRFNKSFQDSGLTGVPAIIVNNKYLVEAGKVKSVDEYFELVNYLLTK</sequence>
<comment type="caution">
    <text evidence="11">The sequence shown here is derived from an EMBL/GenBank/DDBJ whole genome shotgun (WGS) entry which is preliminary data.</text>
</comment>
<reference evidence="11 12" key="1">
    <citation type="submission" date="2015-05" db="EMBL/GenBank/DDBJ databases">
        <title>Photobacterium galathea sp. nov.</title>
        <authorList>
            <person name="Machado H."/>
            <person name="Gram L."/>
        </authorList>
    </citation>
    <scope>NUCLEOTIDE SEQUENCE [LARGE SCALE GENOMIC DNA]</scope>
    <source>
        <strain evidence="11 12">CGMCC 1.12159</strain>
    </source>
</reference>
<dbReference type="PROSITE" id="PS00194">
    <property type="entry name" value="THIOREDOXIN_1"/>
    <property type="match status" value="1"/>
</dbReference>
<evidence type="ECO:0000256" key="5">
    <source>
        <dbReference type="ARBA" id="ARBA00023157"/>
    </source>
</evidence>
<evidence type="ECO:0000256" key="8">
    <source>
        <dbReference type="PIRSR" id="PIRSR001488-1"/>
    </source>
</evidence>
<dbReference type="OrthoDB" id="9784896at2"/>
<dbReference type="SUPFAM" id="SSF52833">
    <property type="entry name" value="Thioredoxin-like"/>
    <property type="match status" value="1"/>
</dbReference>
<proteinExistence type="inferred from homology"/>
<keyword evidence="12" id="KW-1185">Reference proteome</keyword>
<comment type="subcellular location">
    <subcellularLocation>
        <location evidence="1 7">Periplasm</location>
    </subcellularLocation>
</comment>
<dbReference type="Proteomes" id="UP000036097">
    <property type="component" value="Unassembled WGS sequence"/>
</dbReference>
<keyword evidence="6" id="KW-0676">Redox-active center</keyword>
<keyword evidence="5 7" id="KW-1015">Disulfide bond</keyword>
<evidence type="ECO:0000259" key="10">
    <source>
        <dbReference type="PROSITE" id="PS51352"/>
    </source>
</evidence>
<evidence type="ECO:0000256" key="7">
    <source>
        <dbReference type="PIRNR" id="PIRNR001488"/>
    </source>
</evidence>
<evidence type="ECO:0000256" key="3">
    <source>
        <dbReference type="ARBA" id="ARBA00022729"/>
    </source>
</evidence>
<dbReference type="PIRSF" id="PIRSF001488">
    <property type="entry name" value="Tdi_protein"/>
    <property type="match status" value="1"/>
</dbReference>
<keyword evidence="3 9" id="KW-0732">Signal</keyword>
<evidence type="ECO:0000256" key="9">
    <source>
        <dbReference type="SAM" id="SignalP"/>
    </source>
</evidence>
<feature type="domain" description="Thioredoxin" evidence="10">
    <location>
        <begin position="7"/>
        <end position="199"/>
    </location>
</feature>
<dbReference type="InterPro" id="IPR001853">
    <property type="entry name" value="DSBA-like_thioredoxin_dom"/>
</dbReference>
<comment type="similarity">
    <text evidence="2">Belongs to the thioredoxin family. DsbA subfamily.</text>
</comment>
<keyword evidence="4 7" id="KW-0574">Periplasm</keyword>
<evidence type="ECO:0000256" key="4">
    <source>
        <dbReference type="ARBA" id="ARBA00022764"/>
    </source>
</evidence>
<dbReference type="RefSeq" id="WP_047880766.1">
    <property type="nucleotide sequence ID" value="NZ_LDOT01000037.1"/>
</dbReference>
<feature type="disulfide bond" description="Redox-active" evidence="8">
    <location>
        <begin position="50"/>
        <end position="53"/>
    </location>
</feature>
<feature type="chain" id="PRO_5005252103" description="Thiol:disulfide interchange protein" evidence="9">
    <location>
        <begin position="21"/>
        <end position="200"/>
    </location>
</feature>
<dbReference type="InterPro" id="IPR050824">
    <property type="entry name" value="Thiol_disulfide_DsbA"/>
</dbReference>